<evidence type="ECO:0000313" key="11">
    <source>
        <dbReference type="EnsemblMetazoa" id="AALFPA23_007749.P10376"/>
    </source>
</evidence>
<accession>A0ABM1YC22</accession>
<dbReference type="EnsemblMetazoa" id="AALFPA23_007749.R10376">
    <property type="protein sequence ID" value="AALFPA23_007749.P10376"/>
    <property type="gene ID" value="AALFPA23_007749"/>
</dbReference>
<dbReference type="PANTHER" id="PTHR21137">
    <property type="entry name" value="ODORANT RECEPTOR"/>
    <property type="match status" value="1"/>
</dbReference>
<feature type="transmembrane region" description="Helical" evidence="10">
    <location>
        <begin position="139"/>
        <end position="163"/>
    </location>
</feature>
<keyword evidence="3 10" id="KW-0716">Sensory transduction</keyword>
<evidence type="ECO:0000256" key="7">
    <source>
        <dbReference type="ARBA" id="ARBA00023136"/>
    </source>
</evidence>
<dbReference type="Pfam" id="PF02949">
    <property type="entry name" value="7tm_6"/>
    <property type="match status" value="1"/>
</dbReference>
<evidence type="ECO:0000256" key="8">
    <source>
        <dbReference type="ARBA" id="ARBA00023170"/>
    </source>
</evidence>
<feature type="transmembrane region" description="Helical" evidence="10">
    <location>
        <begin position="55"/>
        <end position="75"/>
    </location>
</feature>
<reference evidence="12" key="1">
    <citation type="journal article" date="2015" name="Proc. Natl. Acad. Sci. U.S.A.">
        <title>Genome sequence of the Asian Tiger mosquito, Aedes albopictus, reveals insights into its biology, genetics, and evolution.</title>
        <authorList>
            <person name="Chen X.G."/>
            <person name="Jiang X."/>
            <person name="Gu J."/>
            <person name="Xu M."/>
            <person name="Wu Y."/>
            <person name="Deng Y."/>
            <person name="Zhang C."/>
            <person name="Bonizzoni M."/>
            <person name="Dermauw W."/>
            <person name="Vontas J."/>
            <person name="Armbruster P."/>
            <person name="Huang X."/>
            <person name="Yang Y."/>
            <person name="Zhang H."/>
            <person name="He W."/>
            <person name="Peng H."/>
            <person name="Liu Y."/>
            <person name="Wu K."/>
            <person name="Chen J."/>
            <person name="Lirakis M."/>
            <person name="Topalis P."/>
            <person name="Van Leeuwen T."/>
            <person name="Hall A.B."/>
            <person name="Jiang X."/>
            <person name="Thorpe C."/>
            <person name="Mueller R.L."/>
            <person name="Sun C."/>
            <person name="Waterhouse R.M."/>
            <person name="Yan G."/>
            <person name="Tu Z.J."/>
            <person name="Fang X."/>
            <person name="James A.A."/>
        </authorList>
    </citation>
    <scope>NUCLEOTIDE SEQUENCE [LARGE SCALE GENOMIC DNA]</scope>
    <source>
        <strain evidence="12">Foshan</strain>
    </source>
</reference>
<feature type="transmembrane region" description="Helical" evidence="10">
    <location>
        <begin position="183"/>
        <end position="212"/>
    </location>
</feature>
<keyword evidence="7 10" id="KW-0472">Membrane</keyword>
<feature type="transmembrane region" description="Helical" evidence="10">
    <location>
        <begin position="87"/>
        <end position="107"/>
    </location>
</feature>
<keyword evidence="8 10" id="KW-0675">Receptor</keyword>
<evidence type="ECO:0000256" key="2">
    <source>
        <dbReference type="ARBA" id="ARBA00022475"/>
    </source>
</evidence>
<dbReference type="RefSeq" id="XP_019541466.3">
    <property type="nucleotide sequence ID" value="XM_019685921.3"/>
</dbReference>
<evidence type="ECO:0000256" key="6">
    <source>
        <dbReference type="ARBA" id="ARBA00022989"/>
    </source>
</evidence>
<comment type="caution">
    <text evidence="10">Lacks conserved residue(s) required for the propagation of feature annotation.</text>
</comment>
<keyword evidence="12" id="KW-1185">Reference proteome</keyword>
<evidence type="ECO:0000256" key="9">
    <source>
        <dbReference type="ARBA" id="ARBA00023224"/>
    </source>
</evidence>
<protein>
    <recommendedName>
        <fullName evidence="10">Odorant receptor</fullName>
    </recommendedName>
</protein>
<keyword evidence="6 10" id="KW-1133">Transmembrane helix</keyword>
<dbReference type="InterPro" id="IPR004117">
    <property type="entry name" value="7tm6_olfct_rcpt"/>
</dbReference>
<feature type="transmembrane region" description="Helical" evidence="10">
    <location>
        <begin position="292"/>
        <end position="312"/>
    </location>
</feature>
<sequence>MSHLVRDSIPANITLPRCLAFVNRVQNPLALLKTVDQCVGFINWDFTTKLSYAKLIAVVIMYGYLLVSFVCALFLVDPAEVHPDYYLKMWFFIGAGVACSLPWITMFPARHHFGKILEFFTDQYRLDPYHPLRVRSRPIVFLCSAFFFTINTSISVFWCILLQGSCPMVFAFRYSIVERVSPIVYLVQCFHLGMTANGTMVTALTILLAFIVEFDVLGDDLRECFDTMTVDIIRRGVGRHQRLLDMVNLFREKIKPYFLIAMGLYLFLVTFSCFLLVVQLREGDYQALRFNVFNAAISIVSIVMLGAICDVLEDRVKQVGKQVYESGWPLKLVYNREKQDIYRWQKSSLLMVLARSQKKVGFTAGNIFQMSSVTSMQALKLCYTAFTMLWNATND</sequence>
<evidence type="ECO:0000256" key="5">
    <source>
        <dbReference type="ARBA" id="ARBA00022725"/>
    </source>
</evidence>
<keyword evidence="4 10" id="KW-0812">Transmembrane</keyword>
<evidence type="ECO:0000256" key="3">
    <source>
        <dbReference type="ARBA" id="ARBA00022606"/>
    </source>
</evidence>
<name>A0ABM1YC22_AEDAL</name>
<dbReference type="PANTHER" id="PTHR21137:SF35">
    <property type="entry name" value="ODORANT RECEPTOR 19A-RELATED"/>
    <property type="match status" value="1"/>
</dbReference>
<dbReference type="Proteomes" id="UP000069940">
    <property type="component" value="Unassembled WGS sequence"/>
</dbReference>
<evidence type="ECO:0000256" key="10">
    <source>
        <dbReference type="RuleBase" id="RU351113"/>
    </source>
</evidence>
<keyword evidence="9 10" id="KW-0807">Transducer</keyword>
<reference evidence="11" key="2">
    <citation type="submission" date="2025-05" db="UniProtKB">
        <authorList>
            <consortium name="EnsemblMetazoa"/>
        </authorList>
    </citation>
    <scope>IDENTIFICATION</scope>
    <source>
        <strain evidence="11">Foshan</strain>
    </source>
</reference>
<dbReference type="GeneID" id="109412271"/>
<organism evidence="11 12">
    <name type="scientific">Aedes albopictus</name>
    <name type="common">Asian tiger mosquito</name>
    <name type="synonym">Stegomyia albopicta</name>
    <dbReference type="NCBI Taxonomy" id="7160"/>
    <lineage>
        <taxon>Eukaryota</taxon>
        <taxon>Metazoa</taxon>
        <taxon>Ecdysozoa</taxon>
        <taxon>Arthropoda</taxon>
        <taxon>Hexapoda</taxon>
        <taxon>Insecta</taxon>
        <taxon>Pterygota</taxon>
        <taxon>Neoptera</taxon>
        <taxon>Endopterygota</taxon>
        <taxon>Diptera</taxon>
        <taxon>Nematocera</taxon>
        <taxon>Culicoidea</taxon>
        <taxon>Culicidae</taxon>
        <taxon>Culicinae</taxon>
        <taxon>Aedini</taxon>
        <taxon>Aedes</taxon>
        <taxon>Stegomyia</taxon>
    </lineage>
</organism>
<evidence type="ECO:0000256" key="4">
    <source>
        <dbReference type="ARBA" id="ARBA00022692"/>
    </source>
</evidence>
<comment type="similarity">
    <text evidence="10">Belongs to the insect chemoreceptor superfamily. Heteromeric odorant receptor channel (TC 1.A.69) family.</text>
</comment>
<evidence type="ECO:0000256" key="1">
    <source>
        <dbReference type="ARBA" id="ARBA00004651"/>
    </source>
</evidence>
<comment type="subcellular location">
    <subcellularLocation>
        <location evidence="1 10">Cell membrane</location>
        <topology evidence="1 10">Multi-pass membrane protein</topology>
    </subcellularLocation>
</comment>
<keyword evidence="5 10" id="KW-0552">Olfaction</keyword>
<proteinExistence type="inferred from homology"/>
<evidence type="ECO:0000313" key="12">
    <source>
        <dbReference type="Proteomes" id="UP000069940"/>
    </source>
</evidence>
<feature type="transmembrane region" description="Helical" evidence="10">
    <location>
        <begin position="257"/>
        <end position="280"/>
    </location>
</feature>
<keyword evidence="2" id="KW-1003">Cell membrane</keyword>